<protein>
    <submittedName>
        <fullName evidence="6">Microtubule associated protein</fullName>
    </submittedName>
</protein>
<accession>A0A1J4MR17</accession>
<name>A0A1J4MR17_9CRYT</name>
<evidence type="ECO:0000256" key="3">
    <source>
        <dbReference type="ARBA" id="ARBA00023212"/>
    </source>
</evidence>
<evidence type="ECO:0000256" key="2">
    <source>
        <dbReference type="ARBA" id="ARBA00022490"/>
    </source>
</evidence>
<feature type="domain" description="TOG" evidence="5">
    <location>
        <begin position="305"/>
        <end position="577"/>
    </location>
</feature>
<feature type="compositionally biased region" description="Polar residues" evidence="4">
    <location>
        <begin position="665"/>
        <end position="680"/>
    </location>
</feature>
<dbReference type="GeneID" id="39978645"/>
<dbReference type="GO" id="GO:0005856">
    <property type="term" value="C:cytoskeleton"/>
    <property type="evidence" value="ECO:0007669"/>
    <property type="project" value="UniProtKB-SubCell"/>
</dbReference>
<feature type="compositionally biased region" description="Low complexity" evidence="4">
    <location>
        <begin position="603"/>
        <end position="613"/>
    </location>
</feature>
<evidence type="ECO:0000259" key="5">
    <source>
        <dbReference type="SMART" id="SM01349"/>
    </source>
</evidence>
<dbReference type="GO" id="GO:0007051">
    <property type="term" value="P:spindle organization"/>
    <property type="evidence" value="ECO:0007669"/>
    <property type="project" value="InterPro"/>
</dbReference>
<dbReference type="PANTHER" id="PTHR12609">
    <property type="entry name" value="MICROTUBULE ASSOCIATED PROTEIN XMAP215"/>
    <property type="match status" value="1"/>
</dbReference>
<dbReference type="OrthoDB" id="205662at2759"/>
<dbReference type="GO" id="GO:0061863">
    <property type="term" value="F:microtubule plus end polymerase"/>
    <property type="evidence" value="ECO:0007669"/>
    <property type="project" value="InterPro"/>
</dbReference>
<dbReference type="InterPro" id="IPR016024">
    <property type="entry name" value="ARM-type_fold"/>
</dbReference>
<proteinExistence type="predicted"/>
<dbReference type="GO" id="GO:0030951">
    <property type="term" value="P:establishment or maintenance of microtubule cytoskeleton polarity"/>
    <property type="evidence" value="ECO:0007669"/>
    <property type="project" value="InterPro"/>
</dbReference>
<feature type="region of interest" description="Disordered" evidence="4">
    <location>
        <begin position="592"/>
        <end position="621"/>
    </location>
</feature>
<dbReference type="InterPro" id="IPR011989">
    <property type="entry name" value="ARM-like"/>
</dbReference>
<dbReference type="VEuPathDB" id="CryptoDB:cubi_01854"/>
<dbReference type="SUPFAM" id="SSF48371">
    <property type="entry name" value="ARM repeat"/>
    <property type="match status" value="1"/>
</dbReference>
<comment type="subcellular location">
    <subcellularLocation>
        <location evidence="1">Cytoplasm</location>
        <location evidence="1">Cytoskeleton</location>
    </subcellularLocation>
</comment>
<keyword evidence="2" id="KW-0963">Cytoplasm</keyword>
<dbReference type="SMART" id="SM01349">
    <property type="entry name" value="TOG"/>
    <property type="match status" value="1"/>
</dbReference>
<organism evidence="6 7">
    <name type="scientific">Cryptosporidium ubiquitum</name>
    <dbReference type="NCBI Taxonomy" id="857276"/>
    <lineage>
        <taxon>Eukaryota</taxon>
        <taxon>Sar</taxon>
        <taxon>Alveolata</taxon>
        <taxon>Apicomplexa</taxon>
        <taxon>Conoidasida</taxon>
        <taxon>Coccidia</taxon>
        <taxon>Eucoccidiorida</taxon>
        <taxon>Eimeriorina</taxon>
        <taxon>Cryptosporidiidae</taxon>
        <taxon>Cryptosporidium</taxon>
    </lineage>
</organism>
<dbReference type="Proteomes" id="UP000186176">
    <property type="component" value="Unassembled WGS sequence"/>
</dbReference>
<dbReference type="Pfam" id="PF21041">
    <property type="entry name" value="XMAP215_CLASP_TOG"/>
    <property type="match status" value="1"/>
</dbReference>
<gene>
    <name evidence="6" type="ORF">cubi_01854</name>
</gene>
<feature type="region of interest" description="Disordered" evidence="4">
    <location>
        <begin position="654"/>
        <end position="681"/>
    </location>
</feature>
<comment type="caution">
    <text evidence="6">The sequence shown here is derived from an EMBL/GenBank/DDBJ whole genome shotgun (WGS) entry which is preliminary data.</text>
</comment>
<sequence>MKDDGELVSMVLDENPNFGPAEYSSENNDNFNGIDMSTIPINSLITSNEWQMRMYGYKKAIKEIESINICEFEDLFIKSIVNDKNISSQNLGIKLLTISIQHFGLKINNLPTIWKENISEMLIKKTLINSKTSCSSMNLAFSFFEQSLLIENGDLNKVDYLWNEMIDFINNNRKSKGIVIKQILGVVKLFCSFIENYGVEFSPIVKWSKAIIPLVTDCNDKSTKDCVYEILSMINQESSLMEYISSNLTPLQLKEVQKRSIELDEKKNKEPIRNDFVKEIKSRFNSNIINTAVFKENENSIDSFDLIEPVDVTKLLPSNWLEVISDKKIKWNERKLIIDQFSKLCEIHKKLSINQNDSKANISHNNKKNIAPSITDYQNLLNILQRIIKCEGNTALILSVIRLCSNLISCLRGKVTTIVRPLTTQILTKIKDQNKIVCTESINFVNMVLKFSLNLDQIFDDLYIYGYKEKVTTAKCSAISICDHLIDEIIENNSILEKHSKGLKQLINIIPSCFDDPSIQVRSSASVLLVKLKNPCFGEEFNTILQKVITGLHISKQKLINETERKLGIHLYTTKDENNTYTKNFHSKTLSLSIKTTNPPPNSTITTPNNESTKSNRNSIPKIGIYKQIETQNKGSINIERLENTNNNQLFPIQNVGGLSKSDGKTISNSKSTEGSNEMVNESKIHNSETLPTILNSISSTDDKKINFFERLSNKRPLNLQTSTKLEKQNFYYIDPTDCRNFIVNLPEAEIIFETHETDLLSLKNYIKPFISDQIFINMFSNDNIQIDFSISFWERFCNFLRKSRSTKFTLFYFFFRWISYNIEMEIAANYERIIVSLINVFSLQGREYYLKYNSSMIYNIIAIVINIIIKEIQIFDKSNILSDYEIAKYEKIVFLIMEKGSISNPYYEEEKKQESFNLLTNTSFLMNTIINSSLEKLEKFDKKINLINNHLNILNNSSNFLKNYGISNIHSLIHFMEKNLSNIEIYESTKKILSRISNNIGIKLWNTLLMYFPDIPVDKYYIKNISEPLSNKIDSNLLIINSLEYETIKLFNIIGSTGNPKDTGVLLYNNILIILTKIMTNLDIINNKLNYILENNHEIARAIVDNNFLNSLLIEHIIYFSEISIHIYFLLTKLEANKYNMINKILKLERTGELFFKAIEHLDKFTSIFQTVVIKEEFPIKELMANTLFIMSNYLFWKEYINDENQKVKLVNSLNNIMGVNIILSFQKELPRLVNIIIEVMLFGIKPNNCTIFDHDLLNRLLPKVLRRMKVYLSNNNISDVQIKNINHCFELMNNTEINSDSHELIIIDFALDYLSLLLESGLDIQNYEGCKLFLSKISNKSNKDNFQDKIRKIKLLT</sequence>
<reference evidence="6 7" key="1">
    <citation type="submission" date="2016-10" db="EMBL/GenBank/DDBJ databases">
        <title>Reductive evolution of mitochondrial metabolism and differential evolution of invasion-related proteins in Cryptosporidium.</title>
        <authorList>
            <person name="Liu S."/>
            <person name="Roellig D.M."/>
            <person name="Guo Y."/>
            <person name="Li N."/>
            <person name="Frace M.A."/>
            <person name="Tang K."/>
            <person name="Zhang L."/>
            <person name="Feng Y."/>
            <person name="Xiao L."/>
        </authorList>
    </citation>
    <scope>NUCLEOTIDE SEQUENCE [LARGE SCALE GENOMIC DNA]</scope>
    <source>
        <strain evidence="6">39726</strain>
    </source>
</reference>
<dbReference type="Gene3D" id="1.25.10.10">
    <property type="entry name" value="Leucine-rich Repeat Variant"/>
    <property type="match status" value="2"/>
</dbReference>
<evidence type="ECO:0000313" key="6">
    <source>
        <dbReference type="EMBL" id="OII75333.1"/>
    </source>
</evidence>
<dbReference type="EMBL" id="LRBP01000001">
    <property type="protein sequence ID" value="OII75333.1"/>
    <property type="molecule type" value="Genomic_DNA"/>
</dbReference>
<evidence type="ECO:0000256" key="1">
    <source>
        <dbReference type="ARBA" id="ARBA00004245"/>
    </source>
</evidence>
<keyword evidence="7" id="KW-1185">Reference proteome</keyword>
<dbReference type="GO" id="GO:0051010">
    <property type="term" value="F:microtubule plus-end binding"/>
    <property type="evidence" value="ECO:0007669"/>
    <property type="project" value="InterPro"/>
</dbReference>
<dbReference type="InterPro" id="IPR045110">
    <property type="entry name" value="XMAP215"/>
</dbReference>
<dbReference type="RefSeq" id="XP_028876340.1">
    <property type="nucleotide sequence ID" value="XM_029018866.1"/>
</dbReference>
<dbReference type="InterPro" id="IPR048491">
    <property type="entry name" value="XMAP215_CLASP_TOG"/>
</dbReference>
<dbReference type="GO" id="GO:0046785">
    <property type="term" value="P:microtubule polymerization"/>
    <property type="evidence" value="ECO:0007669"/>
    <property type="project" value="InterPro"/>
</dbReference>
<keyword evidence="3" id="KW-0206">Cytoskeleton</keyword>
<dbReference type="InterPro" id="IPR034085">
    <property type="entry name" value="TOG"/>
</dbReference>
<evidence type="ECO:0000313" key="7">
    <source>
        <dbReference type="Proteomes" id="UP000186176"/>
    </source>
</evidence>
<evidence type="ECO:0000256" key="4">
    <source>
        <dbReference type="SAM" id="MobiDB-lite"/>
    </source>
</evidence>